<name>A0A0H3AI41_VIBC3</name>
<feature type="region of interest" description="Disordered" evidence="1">
    <location>
        <begin position="1"/>
        <end position="63"/>
    </location>
</feature>
<gene>
    <name evidence="2" type="ordered locus">VC0395_A2562</name>
</gene>
<dbReference type="KEGG" id="vco:VC0395_A2562"/>
<sequence>MEQLTKKKQLPNFECKQQSKTLDDKHLSSHKNQKTPNLTQINHKNSSLSHTEHFSNHSREQMS</sequence>
<feature type="compositionally biased region" description="Polar residues" evidence="1">
    <location>
        <begin position="34"/>
        <end position="49"/>
    </location>
</feature>
<dbReference type="EMBL" id="CP000627">
    <property type="protein sequence ID" value="ABQ20003.1"/>
    <property type="molecule type" value="Genomic_DNA"/>
</dbReference>
<accession>A0A0H3AI41</accession>
<evidence type="ECO:0000256" key="1">
    <source>
        <dbReference type="SAM" id="MobiDB-lite"/>
    </source>
</evidence>
<proteinExistence type="predicted"/>
<organism evidence="2 3">
    <name type="scientific">Vibrio cholerae serotype O1 (strain ATCC 39541 / Classical Ogawa 395 / O395)</name>
    <dbReference type="NCBI Taxonomy" id="345073"/>
    <lineage>
        <taxon>Bacteria</taxon>
        <taxon>Pseudomonadati</taxon>
        <taxon>Pseudomonadota</taxon>
        <taxon>Gammaproteobacteria</taxon>
        <taxon>Vibrionales</taxon>
        <taxon>Vibrionaceae</taxon>
        <taxon>Vibrio</taxon>
    </lineage>
</organism>
<reference evidence="2 3" key="1">
    <citation type="submission" date="2007-03" db="EMBL/GenBank/DDBJ databases">
        <authorList>
            <person name="Heidelberg J."/>
        </authorList>
    </citation>
    <scope>NUCLEOTIDE SEQUENCE [LARGE SCALE GENOMIC DNA]</scope>
    <source>
        <strain evidence="3">ATCC 39541 / Classical Ogawa 395 / O395</strain>
    </source>
</reference>
<dbReference type="AlphaFoldDB" id="A0A0H3AI41"/>
<feature type="compositionally biased region" description="Basic and acidic residues" evidence="1">
    <location>
        <begin position="50"/>
        <end position="63"/>
    </location>
</feature>
<evidence type="ECO:0000313" key="2">
    <source>
        <dbReference type="EMBL" id="ABQ20003.1"/>
    </source>
</evidence>
<dbReference type="Proteomes" id="UP000000249">
    <property type="component" value="Chromosome 1"/>
</dbReference>
<protein>
    <submittedName>
        <fullName evidence="2">Uncharacterized protein</fullName>
    </submittedName>
</protein>
<dbReference type="RefSeq" id="WP_001889828.1">
    <property type="nucleotide sequence ID" value="NC_009457.1"/>
</dbReference>
<evidence type="ECO:0000313" key="3">
    <source>
        <dbReference type="Proteomes" id="UP000000249"/>
    </source>
</evidence>